<dbReference type="PROSITE" id="PS51896">
    <property type="entry name" value="ZF_C4H2"/>
    <property type="match status" value="1"/>
</dbReference>
<dbReference type="Pfam" id="PF10146">
    <property type="entry name" value="zf-C4H2"/>
    <property type="match status" value="1"/>
</dbReference>
<feature type="coiled-coil region" evidence="1">
    <location>
        <begin position="17"/>
        <end position="119"/>
    </location>
</feature>
<feature type="domain" description="C4H2-type" evidence="2">
    <location>
        <begin position="308"/>
        <end position="349"/>
    </location>
</feature>
<dbReference type="GO" id="GO:0005634">
    <property type="term" value="C:nucleus"/>
    <property type="evidence" value="ECO:0007669"/>
    <property type="project" value="TreeGrafter"/>
</dbReference>
<evidence type="ECO:0000313" key="3">
    <source>
        <dbReference type="EMBL" id="KAE9536682.1"/>
    </source>
</evidence>
<keyword evidence="1" id="KW-0175">Coiled coil</keyword>
<sequence length="349" mass="39845">MSVNMTEEVQSDEVFKKLDALKDIRDKTEKLENLKMNILKEIEASDQEDKCLIEYRKELELLLQEKMAHVEELRQIHADINAVCLNIFHLRIIKMESVIKKAEESRNRSMERAKQVHDEYKPLKTDIDLMRRDLLGLERLPELHEEESDLVRPDLNYFCYSLFVQTYFDKQIKPAVSTPPNSDWHNGDSVQNLTQAHQHAQAAVAAFLGSQTAPLQQLATSSKMVNGGPVDTRPIPPIPGPPTFSFENDRSAAATVMGNVKYKIKAVLTSGSSLFSTINANGCMPLKNMKHIENFIISIVFQYRIKRQQPPPMKSCLSCHQQIHRNAPICPLCKAKSRSRNPKKPKKKD</sequence>
<dbReference type="InterPro" id="IPR044069">
    <property type="entry name" value="ZF_C4H2"/>
</dbReference>
<protein>
    <recommendedName>
        <fullName evidence="2">C4H2-type domain-containing protein</fullName>
    </recommendedName>
</protein>
<reference evidence="3 4" key="1">
    <citation type="submission" date="2019-08" db="EMBL/GenBank/DDBJ databases">
        <title>The genome of the soybean aphid Biotype 1, its phylome, world population structure and adaptation to the North American continent.</title>
        <authorList>
            <person name="Giordano R."/>
            <person name="Donthu R.K."/>
            <person name="Hernandez A.G."/>
            <person name="Wright C.L."/>
            <person name="Zimin A.V."/>
        </authorList>
    </citation>
    <scope>NUCLEOTIDE SEQUENCE [LARGE SCALE GENOMIC DNA]</scope>
    <source>
        <tissue evidence="3">Whole aphids</tissue>
    </source>
</reference>
<organism evidence="3 4">
    <name type="scientific">Aphis glycines</name>
    <name type="common">Soybean aphid</name>
    <dbReference type="NCBI Taxonomy" id="307491"/>
    <lineage>
        <taxon>Eukaryota</taxon>
        <taxon>Metazoa</taxon>
        <taxon>Ecdysozoa</taxon>
        <taxon>Arthropoda</taxon>
        <taxon>Hexapoda</taxon>
        <taxon>Insecta</taxon>
        <taxon>Pterygota</taxon>
        <taxon>Neoptera</taxon>
        <taxon>Paraneoptera</taxon>
        <taxon>Hemiptera</taxon>
        <taxon>Sternorrhyncha</taxon>
        <taxon>Aphidomorpha</taxon>
        <taxon>Aphidoidea</taxon>
        <taxon>Aphididae</taxon>
        <taxon>Aphidini</taxon>
        <taxon>Aphis</taxon>
        <taxon>Aphis</taxon>
    </lineage>
</organism>
<keyword evidence="4" id="KW-1185">Reference proteome</keyword>
<evidence type="ECO:0000256" key="1">
    <source>
        <dbReference type="SAM" id="Coils"/>
    </source>
</evidence>
<dbReference type="InterPro" id="IPR018482">
    <property type="entry name" value="Znf-C4H2"/>
</dbReference>
<accession>A0A6G0TQ60</accession>
<dbReference type="Proteomes" id="UP000475862">
    <property type="component" value="Unassembled WGS sequence"/>
</dbReference>
<dbReference type="PANTHER" id="PTHR31058">
    <property type="entry name" value="ZINC FINGER C4H2 DOMAIN-CONTAINING PROTEIN"/>
    <property type="match status" value="1"/>
</dbReference>
<gene>
    <name evidence="3" type="ORF">AGLY_007084</name>
</gene>
<evidence type="ECO:0000259" key="2">
    <source>
        <dbReference type="PROSITE" id="PS51896"/>
    </source>
</evidence>
<name>A0A6G0TQ60_APHGL</name>
<dbReference type="GO" id="GO:0045666">
    <property type="term" value="P:positive regulation of neuron differentiation"/>
    <property type="evidence" value="ECO:0007669"/>
    <property type="project" value="TreeGrafter"/>
</dbReference>
<dbReference type="EMBL" id="VYZN01000022">
    <property type="protein sequence ID" value="KAE9536682.1"/>
    <property type="molecule type" value="Genomic_DNA"/>
</dbReference>
<dbReference type="PANTHER" id="PTHR31058:SF2">
    <property type="entry name" value="ZINC FINGER C4H2 DOMAIN-CONTAINING PROTEIN"/>
    <property type="match status" value="1"/>
</dbReference>
<dbReference type="OrthoDB" id="20865at2759"/>
<dbReference type="AlphaFoldDB" id="A0A6G0TQ60"/>
<proteinExistence type="predicted"/>
<comment type="caution">
    <text evidence="3">The sequence shown here is derived from an EMBL/GenBank/DDBJ whole genome shotgun (WGS) entry which is preliminary data.</text>
</comment>
<evidence type="ECO:0000313" key="4">
    <source>
        <dbReference type="Proteomes" id="UP000475862"/>
    </source>
</evidence>